<gene>
    <name evidence="2" type="ORF">H0I76_03850</name>
</gene>
<protein>
    <submittedName>
        <fullName evidence="2">Beta-glucosidase</fullName>
    </submittedName>
</protein>
<dbReference type="PIRSF" id="PIRSF028431">
    <property type="entry name" value="UCP028431"/>
    <property type="match status" value="1"/>
</dbReference>
<comment type="caution">
    <text evidence="2">The sequence shown here is derived from an EMBL/GenBank/DDBJ whole genome shotgun (WGS) entry which is preliminary data.</text>
</comment>
<dbReference type="RefSeq" id="WP_200607267.1">
    <property type="nucleotide sequence ID" value="NZ_JAEHHL010000001.1"/>
</dbReference>
<feature type="domain" description="Glycoamylase-like" evidence="1">
    <location>
        <begin position="190"/>
        <end position="402"/>
    </location>
</feature>
<dbReference type="InterPro" id="IPR016883">
    <property type="entry name" value="UCP028431"/>
</dbReference>
<dbReference type="Gene3D" id="1.50.10.140">
    <property type="match status" value="1"/>
</dbReference>
<dbReference type="SUPFAM" id="SSF48239">
    <property type="entry name" value="Terpenoid cyclases/Protein prenyltransferases"/>
    <property type="match status" value="1"/>
</dbReference>
<keyword evidence="3" id="KW-1185">Reference proteome</keyword>
<proteinExistence type="predicted"/>
<accession>A0A8J7M4R6</accession>
<evidence type="ECO:0000313" key="2">
    <source>
        <dbReference type="EMBL" id="MBK0398314.1"/>
    </source>
</evidence>
<dbReference type="EMBL" id="JAEHHL010000001">
    <property type="protein sequence ID" value="MBK0398314.1"/>
    <property type="molecule type" value="Genomic_DNA"/>
</dbReference>
<name>A0A8J7M4R6_9RHOB</name>
<reference evidence="2" key="1">
    <citation type="submission" date="2020-12" db="EMBL/GenBank/DDBJ databases">
        <title>Bacterial taxonomy.</title>
        <authorList>
            <person name="Pan X."/>
        </authorList>
    </citation>
    <scope>NUCLEOTIDE SEQUENCE</scope>
    <source>
        <strain evidence="2">M0105</strain>
    </source>
</reference>
<dbReference type="AlphaFoldDB" id="A0A8J7M4R6"/>
<evidence type="ECO:0000259" key="1">
    <source>
        <dbReference type="Pfam" id="PF10091"/>
    </source>
</evidence>
<dbReference type="InterPro" id="IPR008930">
    <property type="entry name" value="Terpenoid_cyclase/PrenylTrfase"/>
</dbReference>
<evidence type="ECO:0000313" key="3">
    <source>
        <dbReference type="Proteomes" id="UP000655420"/>
    </source>
</evidence>
<dbReference type="Pfam" id="PF10091">
    <property type="entry name" value="Glycoamylase"/>
    <property type="match status" value="1"/>
</dbReference>
<dbReference type="InterPro" id="IPR019282">
    <property type="entry name" value="Glycoamylase-like_cons_dom"/>
</dbReference>
<organism evidence="2 3">
    <name type="scientific">Thermohalobaculum xanthum</name>
    <dbReference type="NCBI Taxonomy" id="2753746"/>
    <lineage>
        <taxon>Bacteria</taxon>
        <taxon>Pseudomonadati</taxon>
        <taxon>Pseudomonadota</taxon>
        <taxon>Alphaproteobacteria</taxon>
        <taxon>Rhodobacterales</taxon>
        <taxon>Paracoccaceae</taxon>
        <taxon>Thermohalobaculum</taxon>
    </lineage>
</organism>
<sequence length="429" mass="46486">MERLNTGRPASGLDDAALLDAVSRAALDYFWSFAHPVSGMARERSGGSFGYDTDETVTTGGTGFGVMALLAGVSRGWLDRDEVRRHLSRMVDFLLAAERERGVFPHFLDGTLGTIIPFSPLDDGGDLVETSFLIAGLLAARQAFAEDARLRTGIDRLWHGVEWSAHLRPSDGALMWHRSERHPWSARSLPIRGWNECLITYVLATASPTHPIPASAYHDCWARGEQFLNGRSYHGIRLPLGPDGGGPMFLSHYSFLGLDPNGLTDRYADYGEQVCAHAAINRAHCIANPNGHVGYGPDCWGLTASDSPGGYAAHSPTVDLGVITPTAAVASMPYLPEASMRALRHFVEDRGDRLWGRFGLADAFAPATGWVAPATLAIDQAPIVVMIENHRSGLIWDLFMSVPEVRAGLASLDFTSPRLESDVRGAPSV</sequence>
<dbReference type="Proteomes" id="UP000655420">
    <property type="component" value="Unassembled WGS sequence"/>
</dbReference>